<dbReference type="eggNOG" id="ENOG502SIGM">
    <property type="taxonomic scope" value="Eukaryota"/>
</dbReference>
<dbReference type="RefSeq" id="XP_007830521.1">
    <property type="nucleotide sequence ID" value="XM_007832330.1"/>
</dbReference>
<keyword evidence="3" id="KW-1185">Reference proteome</keyword>
<dbReference type="GeneID" id="19268762"/>
<dbReference type="PANTHER" id="PTHR24148:SF64">
    <property type="entry name" value="HETEROKARYON INCOMPATIBILITY DOMAIN-CONTAINING PROTEIN"/>
    <property type="match status" value="1"/>
</dbReference>
<accession>W3XIB0</accession>
<name>W3XIB0_PESFW</name>
<proteinExistence type="predicted"/>
<organism evidence="2 3">
    <name type="scientific">Pestalotiopsis fici (strain W106-1 / CGMCC3.15140)</name>
    <dbReference type="NCBI Taxonomy" id="1229662"/>
    <lineage>
        <taxon>Eukaryota</taxon>
        <taxon>Fungi</taxon>
        <taxon>Dikarya</taxon>
        <taxon>Ascomycota</taxon>
        <taxon>Pezizomycotina</taxon>
        <taxon>Sordariomycetes</taxon>
        <taxon>Xylariomycetidae</taxon>
        <taxon>Amphisphaeriales</taxon>
        <taxon>Sporocadaceae</taxon>
        <taxon>Pestalotiopsis</taxon>
    </lineage>
</organism>
<dbReference type="InParanoid" id="W3XIB0"/>
<dbReference type="Proteomes" id="UP000030651">
    <property type="component" value="Unassembled WGS sequence"/>
</dbReference>
<dbReference type="PANTHER" id="PTHR24148">
    <property type="entry name" value="ANKYRIN REPEAT DOMAIN-CONTAINING PROTEIN 39 HOMOLOG-RELATED"/>
    <property type="match status" value="1"/>
</dbReference>
<evidence type="ECO:0000313" key="2">
    <source>
        <dbReference type="EMBL" id="ETS85724.1"/>
    </source>
</evidence>
<sequence length="464" mass="52401">MALEYEPLEPSLREIRLLTLLPASNTSDDAVSANLQKFSLNRQLIFKALSYVWGDENDTKPIKVNGKTVPITRNLEAALRQLRRSEPLVLWVDALCIDQKNTKEKGFQLPLMCELYTRSQQVIIWLGEGNRYIEALFQWANSTRASEAASIETPPSAIPPAQNESAMAWIGYIDLFLLPYWNRMWTYQEMVLPDNDPVCVYGSHSSPLSVITAPELFSELVRMTDPHSIFTELATLDLSQYEDSIRQKLPFGVDAPVIQEIGAAIKVARLPLIGKKLDKLHILLRSTVGRKSHDPRDRFYALYGLCTQARSLCPADYAESNCIDKVVVMAAVFIAEFELSPYFMIAEFGMRASRFSDLILPSWVPDFNAVPNLHTQEPLCAESLQRRLASDPKPANRCRDSGILVEDPGIGGLEKDISISLPAYLHEFQREVEYILERVSPGEFSSLISNPHNVQQHIKFFKAI</sequence>
<dbReference type="EMBL" id="KI912110">
    <property type="protein sequence ID" value="ETS85724.1"/>
    <property type="molecule type" value="Genomic_DNA"/>
</dbReference>
<dbReference type="OrthoDB" id="3477286at2759"/>
<protein>
    <recommendedName>
        <fullName evidence="1">Heterokaryon incompatibility domain-containing protein</fullName>
    </recommendedName>
</protein>
<feature type="domain" description="Heterokaryon incompatibility" evidence="1">
    <location>
        <begin position="46"/>
        <end position="189"/>
    </location>
</feature>
<dbReference type="STRING" id="1229662.W3XIB0"/>
<dbReference type="KEGG" id="pfy:PFICI_03749"/>
<evidence type="ECO:0000259" key="1">
    <source>
        <dbReference type="Pfam" id="PF06985"/>
    </source>
</evidence>
<gene>
    <name evidence="2" type="ORF">PFICI_03749</name>
</gene>
<reference evidence="3" key="1">
    <citation type="journal article" date="2015" name="BMC Genomics">
        <title>Genomic and transcriptomic analysis of the endophytic fungus Pestalotiopsis fici reveals its lifestyle and high potential for synthesis of natural products.</title>
        <authorList>
            <person name="Wang X."/>
            <person name="Zhang X."/>
            <person name="Liu L."/>
            <person name="Xiang M."/>
            <person name="Wang W."/>
            <person name="Sun X."/>
            <person name="Che Y."/>
            <person name="Guo L."/>
            <person name="Liu G."/>
            <person name="Guo L."/>
            <person name="Wang C."/>
            <person name="Yin W.B."/>
            <person name="Stadler M."/>
            <person name="Zhang X."/>
            <person name="Liu X."/>
        </authorList>
    </citation>
    <scope>NUCLEOTIDE SEQUENCE [LARGE SCALE GENOMIC DNA]</scope>
    <source>
        <strain evidence="3">W106-1 / CGMCC3.15140</strain>
    </source>
</reference>
<dbReference type="InterPro" id="IPR052895">
    <property type="entry name" value="HetReg/Transcr_Mod"/>
</dbReference>
<dbReference type="AlphaFoldDB" id="W3XIB0"/>
<evidence type="ECO:0000313" key="3">
    <source>
        <dbReference type="Proteomes" id="UP000030651"/>
    </source>
</evidence>
<dbReference type="HOGENOM" id="CLU_589391_0_0_1"/>
<dbReference type="Pfam" id="PF06985">
    <property type="entry name" value="HET"/>
    <property type="match status" value="1"/>
</dbReference>
<dbReference type="InterPro" id="IPR010730">
    <property type="entry name" value="HET"/>
</dbReference>